<evidence type="ECO:0000313" key="12">
    <source>
        <dbReference type="Proteomes" id="UP000462621"/>
    </source>
</evidence>
<gene>
    <name evidence="11" type="ORF">F9817_09080</name>
</gene>
<evidence type="ECO:0000256" key="7">
    <source>
        <dbReference type="ARBA" id="ARBA00023239"/>
    </source>
</evidence>
<evidence type="ECO:0000256" key="2">
    <source>
        <dbReference type="ARBA" id="ARBA00003444"/>
    </source>
</evidence>
<dbReference type="InterPro" id="IPR015422">
    <property type="entry name" value="PyrdxlP-dep_Trfase_small"/>
</dbReference>
<keyword evidence="7 11" id="KW-0456">Lyase</keyword>
<protein>
    <recommendedName>
        <fullName evidence="4">threonine-phosphate decarboxylase</fullName>
        <ecNumber evidence="4">4.1.1.81</ecNumber>
    </recommendedName>
    <alternativeName>
        <fullName evidence="8">L-threonine-O-3-phosphate decarboxylase</fullName>
    </alternativeName>
</protein>
<keyword evidence="6" id="KW-0663">Pyridoxal phosphate</keyword>
<organism evidence="11 12">
    <name type="scientific">Vibrio eleionomae</name>
    <dbReference type="NCBI Taxonomy" id="2653505"/>
    <lineage>
        <taxon>Bacteria</taxon>
        <taxon>Pseudomonadati</taxon>
        <taxon>Pseudomonadota</taxon>
        <taxon>Gammaproteobacteria</taxon>
        <taxon>Vibrionales</taxon>
        <taxon>Vibrionaceae</taxon>
        <taxon>Vibrio</taxon>
    </lineage>
</organism>
<dbReference type="GO" id="GO:0048472">
    <property type="term" value="F:threonine-phosphate decarboxylase activity"/>
    <property type="evidence" value="ECO:0007669"/>
    <property type="project" value="UniProtKB-EC"/>
</dbReference>
<dbReference type="AlphaFoldDB" id="A0A7X4LK06"/>
<accession>A0A7X4LK06</accession>
<evidence type="ECO:0000256" key="6">
    <source>
        <dbReference type="ARBA" id="ARBA00022898"/>
    </source>
</evidence>
<dbReference type="GO" id="GO:0009236">
    <property type="term" value="P:cobalamin biosynthetic process"/>
    <property type="evidence" value="ECO:0007669"/>
    <property type="project" value="UniProtKB-UniPathway"/>
</dbReference>
<comment type="caution">
    <text evidence="11">The sequence shown here is derived from an EMBL/GenBank/DDBJ whole genome shotgun (WGS) entry which is preliminary data.</text>
</comment>
<name>A0A7X4LK06_9VIBR</name>
<dbReference type="Gene3D" id="3.40.640.10">
    <property type="entry name" value="Type I PLP-dependent aspartate aminotransferase-like (Major domain)"/>
    <property type="match status" value="1"/>
</dbReference>
<dbReference type="EMBL" id="WEKT01000012">
    <property type="protein sequence ID" value="MZI93349.1"/>
    <property type="molecule type" value="Genomic_DNA"/>
</dbReference>
<evidence type="ECO:0000313" key="11">
    <source>
        <dbReference type="EMBL" id="MZI93349.1"/>
    </source>
</evidence>
<dbReference type="Gene3D" id="3.90.1150.10">
    <property type="entry name" value="Aspartate Aminotransferase, domain 1"/>
    <property type="match status" value="1"/>
</dbReference>
<dbReference type="CDD" id="cd00609">
    <property type="entry name" value="AAT_like"/>
    <property type="match status" value="1"/>
</dbReference>
<evidence type="ECO:0000256" key="1">
    <source>
        <dbReference type="ARBA" id="ARBA00001933"/>
    </source>
</evidence>
<evidence type="ECO:0000256" key="5">
    <source>
        <dbReference type="ARBA" id="ARBA00022573"/>
    </source>
</evidence>
<feature type="domain" description="Aminotransferase class I/classII large" evidence="10">
    <location>
        <begin position="25"/>
        <end position="350"/>
    </location>
</feature>
<evidence type="ECO:0000256" key="4">
    <source>
        <dbReference type="ARBA" id="ARBA00012285"/>
    </source>
</evidence>
<dbReference type="Pfam" id="PF00155">
    <property type="entry name" value="Aminotran_1_2"/>
    <property type="match status" value="1"/>
</dbReference>
<sequence length="359" mass="41173">MAKSGQHGGNVLQMAEQYGLAPADITDFSANINPLGMPPFLRDILTVHLDRLEVYPDIDYQDLHQALAQHHQLPPHNVVAGNGATELIFLWVQQQQPQHALIVEPTFGEYRRALTRDGCEITQYSLDEKTGFALTVQFLDALSPEYDCLFLCTPNNPTGLIPELELLIQIVERCEEYDIALFIDESFIDFIPERQSLIECLNDYPHLYILRSLTKFYALPGLRLGYMVSANEAVLDGMRDLREPWTINALAATAGEYLFRDQKYVEHTHLWLTQQQEFMWQELNQFSALECSPPSANYLFFKHKVPDSKLQEELMQYGILIRSCANYPALNHQYYRVAIKSHSDNLKLIAALKEVLNHD</sequence>
<dbReference type="SUPFAM" id="SSF53383">
    <property type="entry name" value="PLP-dependent transferases"/>
    <property type="match status" value="1"/>
</dbReference>
<dbReference type="Proteomes" id="UP000462621">
    <property type="component" value="Unassembled WGS sequence"/>
</dbReference>
<evidence type="ECO:0000259" key="10">
    <source>
        <dbReference type="Pfam" id="PF00155"/>
    </source>
</evidence>
<comment type="cofactor">
    <cofactor evidence="1">
        <name>pyridoxal 5'-phosphate</name>
        <dbReference type="ChEBI" id="CHEBI:597326"/>
    </cofactor>
</comment>
<evidence type="ECO:0000256" key="3">
    <source>
        <dbReference type="ARBA" id="ARBA00004953"/>
    </source>
</evidence>
<reference evidence="11 12" key="1">
    <citation type="submission" date="2019-10" db="EMBL/GenBank/DDBJ databases">
        <title>Vibrio sp. nov. isolated from a shrimp pond.</title>
        <authorList>
            <person name="Gomez-Gil B."/>
            <person name="Enciso-Ibarra J."/>
            <person name="Enciso-Ibarra K."/>
            <person name="Bolan-Mejia C."/>
        </authorList>
    </citation>
    <scope>NUCLEOTIDE SEQUENCE [LARGE SCALE GENOMIC DNA]</scope>
    <source>
        <strain evidence="11 12">CAIM 722</strain>
    </source>
</reference>
<evidence type="ECO:0000256" key="8">
    <source>
        <dbReference type="ARBA" id="ARBA00029996"/>
    </source>
</evidence>
<dbReference type="GO" id="GO:0030170">
    <property type="term" value="F:pyridoxal phosphate binding"/>
    <property type="evidence" value="ECO:0007669"/>
    <property type="project" value="InterPro"/>
</dbReference>
<dbReference type="InterPro" id="IPR004838">
    <property type="entry name" value="NHTrfase_class1_PyrdxlP-BS"/>
</dbReference>
<dbReference type="InterPro" id="IPR015421">
    <property type="entry name" value="PyrdxlP-dep_Trfase_major"/>
</dbReference>
<proteinExistence type="predicted"/>
<dbReference type="NCBIfam" id="TIGR01140">
    <property type="entry name" value="L_thr_O3P_dcar"/>
    <property type="match status" value="1"/>
</dbReference>
<dbReference type="InterPro" id="IPR005860">
    <property type="entry name" value="CobD"/>
</dbReference>
<dbReference type="EC" id="4.1.1.81" evidence="4"/>
<evidence type="ECO:0000256" key="9">
    <source>
        <dbReference type="ARBA" id="ARBA00048531"/>
    </source>
</evidence>
<keyword evidence="5" id="KW-0169">Cobalamin biosynthesis</keyword>
<dbReference type="UniPathway" id="UPA00148"/>
<comment type="pathway">
    <text evidence="3">Cofactor biosynthesis; adenosylcobalamin biosynthesis.</text>
</comment>
<dbReference type="PANTHER" id="PTHR42885:SF1">
    <property type="entry name" value="THREONINE-PHOSPHATE DECARBOXYLASE"/>
    <property type="match status" value="1"/>
</dbReference>
<keyword evidence="12" id="KW-1185">Reference proteome</keyword>
<comment type="function">
    <text evidence="2">Decarboxylates L-threonine-O-3-phosphate to yield (R)-1-amino-2-propanol O-2-phosphate, the precursor for the linkage between the nucleotide loop and the corrin ring in cobalamin.</text>
</comment>
<dbReference type="PANTHER" id="PTHR42885">
    <property type="entry name" value="HISTIDINOL-PHOSPHATE AMINOTRANSFERASE-RELATED"/>
    <property type="match status" value="1"/>
</dbReference>
<comment type="catalytic activity">
    <reaction evidence="9">
        <text>O-phospho-L-threonine + H(+) = (R)-1-aminopropan-2-yl phosphate + CO2</text>
        <dbReference type="Rhea" id="RHEA:11492"/>
        <dbReference type="ChEBI" id="CHEBI:15378"/>
        <dbReference type="ChEBI" id="CHEBI:16526"/>
        <dbReference type="ChEBI" id="CHEBI:58563"/>
        <dbReference type="ChEBI" id="CHEBI:58675"/>
        <dbReference type="EC" id="4.1.1.81"/>
    </reaction>
</comment>
<dbReference type="InterPro" id="IPR015424">
    <property type="entry name" value="PyrdxlP-dep_Trfase"/>
</dbReference>
<dbReference type="RefSeq" id="WP_161154668.1">
    <property type="nucleotide sequence ID" value="NZ_WEKT01000012.1"/>
</dbReference>
<dbReference type="InterPro" id="IPR004839">
    <property type="entry name" value="Aminotransferase_I/II_large"/>
</dbReference>
<dbReference type="PROSITE" id="PS00105">
    <property type="entry name" value="AA_TRANSFER_CLASS_1"/>
    <property type="match status" value="1"/>
</dbReference>